<protein>
    <submittedName>
        <fullName evidence="1">Uncharacterized protein</fullName>
    </submittedName>
</protein>
<gene>
    <name evidence="1" type="ORF">O9G_001089</name>
</gene>
<reference evidence="1 2" key="1">
    <citation type="journal article" date="2013" name="Curr. Biol.">
        <title>Shared signatures of parasitism and phylogenomics unite Cryptomycota and microsporidia.</title>
        <authorList>
            <person name="James T.Y."/>
            <person name="Pelin A."/>
            <person name="Bonen L."/>
            <person name="Ahrendt S."/>
            <person name="Sain D."/>
            <person name="Corradi N."/>
            <person name="Stajich J.E."/>
        </authorList>
    </citation>
    <scope>NUCLEOTIDE SEQUENCE [LARGE SCALE GENOMIC DNA]</scope>
    <source>
        <strain evidence="1 2">CSF55</strain>
    </source>
</reference>
<evidence type="ECO:0000313" key="1">
    <source>
        <dbReference type="EMBL" id="EPZ31177.1"/>
    </source>
</evidence>
<proteinExistence type="predicted"/>
<keyword evidence="2" id="KW-1185">Reference proteome</keyword>
<dbReference type="Proteomes" id="UP000030755">
    <property type="component" value="Unassembled WGS sequence"/>
</dbReference>
<sequence length="133" mass="15506">MIMIMRTTVEMYHFYLTSSDFPMLKSSVPLGFTNKKIGKHIRLYCFTPGQSLDFVEKLNAPLEFVEIVLEENEAYYCGFGEDNSKMYKALSEKYPNARIVCDMTYTNWHDIADDLLLILQRPFNSGYNPSIFE</sequence>
<organism evidence="1 2">
    <name type="scientific">Rozella allomycis (strain CSF55)</name>
    <dbReference type="NCBI Taxonomy" id="988480"/>
    <lineage>
        <taxon>Eukaryota</taxon>
        <taxon>Fungi</taxon>
        <taxon>Fungi incertae sedis</taxon>
        <taxon>Cryptomycota</taxon>
        <taxon>Cryptomycota incertae sedis</taxon>
        <taxon>Rozella</taxon>
    </lineage>
</organism>
<dbReference type="HOGENOM" id="CLU_1907872_0_0_1"/>
<accession>A0A075ARN7</accession>
<name>A0A075ARN7_ROZAC</name>
<dbReference type="AlphaFoldDB" id="A0A075ARN7"/>
<evidence type="ECO:0000313" key="2">
    <source>
        <dbReference type="Proteomes" id="UP000030755"/>
    </source>
</evidence>
<dbReference type="EMBL" id="KE561300">
    <property type="protein sequence ID" value="EPZ31177.1"/>
    <property type="molecule type" value="Genomic_DNA"/>
</dbReference>